<dbReference type="Proteomes" id="UP001175228">
    <property type="component" value="Unassembled WGS sequence"/>
</dbReference>
<proteinExistence type="predicted"/>
<protein>
    <submittedName>
        <fullName evidence="1">Uncharacterized protein</fullName>
    </submittedName>
</protein>
<organism evidence="1 2">
    <name type="scientific">Armillaria luteobubalina</name>
    <dbReference type="NCBI Taxonomy" id="153913"/>
    <lineage>
        <taxon>Eukaryota</taxon>
        <taxon>Fungi</taxon>
        <taxon>Dikarya</taxon>
        <taxon>Basidiomycota</taxon>
        <taxon>Agaricomycotina</taxon>
        <taxon>Agaricomycetes</taxon>
        <taxon>Agaricomycetidae</taxon>
        <taxon>Agaricales</taxon>
        <taxon>Marasmiineae</taxon>
        <taxon>Physalacriaceae</taxon>
        <taxon>Armillaria</taxon>
    </lineage>
</organism>
<evidence type="ECO:0000313" key="1">
    <source>
        <dbReference type="EMBL" id="KAK0501838.1"/>
    </source>
</evidence>
<dbReference type="EMBL" id="JAUEPU010000006">
    <property type="protein sequence ID" value="KAK0501838.1"/>
    <property type="molecule type" value="Genomic_DNA"/>
</dbReference>
<comment type="caution">
    <text evidence="1">The sequence shown here is derived from an EMBL/GenBank/DDBJ whole genome shotgun (WGS) entry which is preliminary data.</text>
</comment>
<gene>
    <name evidence="1" type="ORF">EDD18DRAFT_751188</name>
</gene>
<name>A0AA39USZ1_9AGAR</name>
<dbReference type="AlphaFoldDB" id="A0AA39USZ1"/>
<sequence>MTGRSSCISVLIAGAFVSMNVVQSSSRMLSVACRSSSRSSSSKSQRLSIIARLHDQDSKNAHISSLHCSPCLCISRSLPTSEP</sequence>
<evidence type="ECO:0000313" key="2">
    <source>
        <dbReference type="Proteomes" id="UP001175228"/>
    </source>
</evidence>
<accession>A0AA39USZ1</accession>
<keyword evidence="2" id="KW-1185">Reference proteome</keyword>
<reference evidence="1" key="1">
    <citation type="submission" date="2023-06" db="EMBL/GenBank/DDBJ databases">
        <authorList>
            <consortium name="Lawrence Berkeley National Laboratory"/>
            <person name="Ahrendt S."/>
            <person name="Sahu N."/>
            <person name="Indic B."/>
            <person name="Wong-Bajracharya J."/>
            <person name="Merenyi Z."/>
            <person name="Ke H.-M."/>
            <person name="Monk M."/>
            <person name="Kocsube S."/>
            <person name="Drula E."/>
            <person name="Lipzen A."/>
            <person name="Balint B."/>
            <person name="Henrissat B."/>
            <person name="Andreopoulos B."/>
            <person name="Martin F.M."/>
            <person name="Harder C.B."/>
            <person name="Rigling D."/>
            <person name="Ford K.L."/>
            <person name="Foster G.D."/>
            <person name="Pangilinan J."/>
            <person name="Papanicolaou A."/>
            <person name="Barry K."/>
            <person name="LaButti K."/>
            <person name="Viragh M."/>
            <person name="Koriabine M."/>
            <person name="Yan M."/>
            <person name="Riley R."/>
            <person name="Champramary S."/>
            <person name="Plett K.L."/>
            <person name="Tsai I.J."/>
            <person name="Slot J."/>
            <person name="Sipos G."/>
            <person name="Plett J."/>
            <person name="Nagy L.G."/>
            <person name="Grigoriev I.V."/>
        </authorList>
    </citation>
    <scope>NUCLEOTIDE SEQUENCE</scope>
    <source>
        <strain evidence="1">HWK02</strain>
    </source>
</reference>